<dbReference type="EMBL" id="PGCL01000001">
    <property type="protein sequence ID" value="TAJ45440.1"/>
    <property type="molecule type" value="Genomic_DNA"/>
</dbReference>
<sequence length="65" mass="7296">MNEAITFEELAEMNLFEGIAALSLIRRGDLTLRVGDRTAGRAQVEKMMKDLLRVLEGRDPMVMTA</sequence>
<comment type="caution">
    <text evidence="1">The sequence shown here is derived from an EMBL/GenBank/DDBJ whole genome shotgun (WGS) entry which is preliminary data.</text>
</comment>
<name>A0A483CW89_9EURY</name>
<reference evidence="1 2" key="1">
    <citation type="submission" date="2017-11" db="EMBL/GenBank/DDBJ databases">
        <title>Isolation and Characterization of Methanofollis Species from Methane Seep Offshore SW Taiwan.</title>
        <authorList>
            <person name="Teng N.-H."/>
            <person name="Lai M.-C."/>
            <person name="Chen S.-C."/>
        </authorList>
    </citation>
    <scope>NUCLEOTIDE SEQUENCE [LARGE SCALE GENOMIC DNA]</scope>
    <source>
        <strain evidence="1 2">FWC-SCC2</strain>
    </source>
</reference>
<evidence type="ECO:0000313" key="1">
    <source>
        <dbReference type="EMBL" id="TAJ45440.1"/>
    </source>
</evidence>
<gene>
    <name evidence="1" type="ORF">CUJ86_01515</name>
</gene>
<dbReference type="RefSeq" id="WP_130645795.1">
    <property type="nucleotide sequence ID" value="NZ_PGCL01000001.1"/>
</dbReference>
<evidence type="ECO:0000313" key="2">
    <source>
        <dbReference type="Proteomes" id="UP000292580"/>
    </source>
</evidence>
<protein>
    <submittedName>
        <fullName evidence="1">Uncharacterized protein</fullName>
    </submittedName>
</protein>
<dbReference type="OrthoDB" id="110360at2157"/>
<dbReference type="Proteomes" id="UP000292580">
    <property type="component" value="Unassembled WGS sequence"/>
</dbReference>
<accession>A0A483CW89</accession>
<proteinExistence type="predicted"/>
<keyword evidence="2" id="KW-1185">Reference proteome</keyword>
<organism evidence="1 2">
    <name type="scientific">Methanofollis fontis</name>
    <dbReference type="NCBI Taxonomy" id="2052832"/>
    <lineage>
        <taxon>Archaea</taxon>
        <taxon>Methanobacteriati</taxon>
        <taxon>Methanobacteriota</taxon>
        <taxon>Stenosarchaea group</taxon>
        <taxon>Methanomicrobia</taxon>
        <taxon>Methanomicrobiales</taxon>
        <taxon>Methanomicrobiaceae</taxon>
        <taxon>Methanofollis</taxon>
    </lineage>
</organism>
<dbReference type="AlphaFoldDB" id="A0A483CW89"/>